<protein>
    <submittedName>
        <fullName evidence="1">Uncharacterized protein</fullName>
    </submittedName>
</protein>
<name>A0A0K2UUE5_LEPSM</name>
<organism evidence="1">
    <name type="scientific">Lepeophtheirus salmonis</name>
    <name type="common">Salmon louse</name>
    <name type="synonym">Caligus salmonis</name>
    <dbReference type="NCBI Taxonomy" id="72036"/>
    <lineage>
        <taxon>Eukaryota</taxon>
        <taxon>Metazoa</taxon>
        <taxon>Ecdysozoa</taxon>
        <taxon>Arthropoda</taxon>
        <taxon>Crustacea</taxon>
        <taxon>Multicrustacea</taxon>
        <taxon>Hexanauplia</taxon>
        <taxon>Copepoda</taxon>
        <taxon>Siphonostomatoida</taxon>
        <taxon>Caligidae</taxon>
        <taxon>Lepeophtheirus</taxon>
    </lineage>
</organism>
<accession>A0A0K2UUE5</accession>
<proteinExistence type="predicted"/>
<reference evidence="1" key="1">
    <citation type="submission" date="2014-05" db="EMBL/GenBank/DDBJ databases">
        <authorList>
            <person name="Chronopoulou M."/>
        </authorList>
    </citation>
    <scope>NUCLEOTIDE SEQUENCE</scope>
    <source>
        <tissue evidence="1">Whole organism</tissue>
    </source>
</reference>
<sequence length="14" mass="1585">MCIIILLGINHITM</sequence>
<dbReference type="EMBL" id="HACA01024349">
    <property type="protein sequence ID" value="CDW41710.1"/>
    <property type="molecule type" value="Transcribed_RNA"/>
</dbReference>
<evidence type="ECO:0000313" key="1">
    <source>
        <dbReference type="EMBL" id="CDW41710.1"/>
    </source>
</evidence>